<keyword evidence="3" id="KW-1185">Reference proteome</keyword>
<evidence type="ECO:0000256" key="1">
    <source>
        <dbReference type="SAM" id="Coils"/>
    </source>
</evidence>
<keyword evidence="1" id="KW-0175">Coiled coil</keyword>
<dbReference type="Proteomes" id="UP000240535">
    <property type="component" value="Unassembled WGS sequence"/>
</dbReference>
<dbReference type="AlphaFoldDB" id="A0A2P8QYF6"/>
<dbReference type="EMBL" id="PDHH01000010">
    <property type="protein sequence ID" value="PSM51250.1"/>
    <property type="molecule type" value="Genomic_DNA"/>
</dbReference>
<protein>
    <submittedName>
        <fullName evidence="2">Plasmid mobilization relaxosome protein MobC</fullName>
    </submittedName>
</protein>
<organism evidence="2 3">
    <name type="scientific">Campylobacter blaseri</name>
    <dbReference type="NCBI Taxonomy" id="2042961"/>
    <lineage>
        <taxon>Bacteria</taxon>
        <taxon>Pseudomonadati</taxon>
        <taxon>Campylobacterota</taxon>
        <taxon>Epsilonproteobacteria</taxon>
        <taxon>Campylobacterales</taxon>
        <taxon>Campylobacteraceae</taxon>
        <taxon>Campylobacter</taxon>
    </lineage>
</organism>
<name>A0A2P8QYF6_9BACT</name>
<reference evidence="3" key="1">
    <citation type="submission" date="2017-10" db="EMBL/GenBank/DDBJ databases">
        <title>Campylobacter species from seals.</title>
        <authorList>
            <person name="Gilbert M.J."/>
            <person name="Zomer A.L."/>
            <person name="Timmerman A.J."/>
            <person name="Duim B."/>
            <person name="Wagenaar J.A."/>
        </authorList>
    </citation>
    <scope>NUCLEOTIDE SEQUENCE [LARGE SCALE GENOMIC DNA]</scope>
    <source>
        <strain evidence="3">17S00004-5</strain>
    </source>
</reference>
<dbReference type="RefSeq" id="WP_106872880.1">
    <property type="nucleotide sequence ID" value="NZ_CP053841.1"/>
</dbReference>
<dbReference type="OrthoDB" id="5362788at2"/>
<feature type="coiled-coil region" evidence="1">
    <location>
        <begin position="81"/>
        <end position="115"/>
    </location>
</feature>
<sequence length="146" mass="17261">MKKTRHHIYLTEADNRILKQLSDKRNQSRSAVVRKLIQTQKYRDNLQEIETNNRIIGSYLKEFSHIGTNINQIAYHLNANITNHEEAKTDLEKNIVKLMQKIKELNEKVDTLKIKINVPHIKIKTPSSIEEQDGIQEYEIKREENE</sequence>
<gene>
    <name evidence="2" type="ORF">CQ405_09030</name>
</gene>
<accession>A0A2P8QYF6</accession>
<evidence type="ECO:0000313" key="2">
    <source>
        <dbReference type="EMBL" id="PSM51250.1"/>
    </source>
</evidence>
<proteinExistence type="predicted"/>
<comment type="caution">
    <text evidence="2">The sequence shown here is derived from an EMBL/GenBank/DDBJ whole genome shotgun (WGS) entry which is preliminary data.</text>
</comment>
<evidence type="ECO:0000313" key="3">
    <source>
        <dbReference type="Proteomes" id="UP000240535"/>
    </source>
</evidence>